<name>A0A0V0RIC5_9BILA</name>
<gene>
    <name evidence="2" type="ORF">T07_13252</name>
</gene>
<keyword evidence="3" id="KW-1185">Reference proteome</keyword>
<accession>A0A0V0RIC5</accession>
<organism evidence="2 3">
    <name type="scientific">Trichinella nelsoni</name>
    <dbReference type="NCBI Taxonomy" id="6336"/>
    <lineage>
        <taxon>Eukaryota</taxon>
        <taxon>Metazoa</taxon>
        <taxon>Ecdysozoa</taxon>
        <taxon>Nematoda</taxon>
        <taxon>Enoplea</taxon>
        <taxon>Dorylaimia</taxon>
        <taxon>Trichinellida</taxon>
        <taxon>Trichinellidae</taxon>
        <taxon>Trichinella</taxon>
    </lineage>
</organism>
<evidence type="ECO:0000313" key="2">
    <source>
        <dbReference type="EMBL" id="KRX14235.1"/>
    </source>
</evidence>
<feature type="compositionally biased region" description="Basic residues" evidence="1">
    <location>
        <begin position="33"/>
        <end position="48"/>
    </location>
</feature>
<dbReference type="Proteomes" id="UP000054630">
    <property type="component" value="Unassembled WGS sequence"/>
</dbReference>
<reference evidence="2 3" key="1">
    <citation type="submission" date="2015-01" db="EMBL/GenBank/DDBJ databases">
        <title>Evolution of Trichinella species and genotypes.</title>
        <authorList>
            <person name="Korhonen P.K."/>
            <person name="Edoardo P."/>
            <person name="Giuseppe L.R."/>
            <person name="Gasser R.B."/>
        </authorList>
    </citation>
    <scope>NUCLEOTIDE SEQUENCE [LARGE SCALE GENOMIC DNA]</scope>
    <source>
        <strain evidence="2">ISS37</strain>
    </source>
</reference>
<dbReference type="AlphaFoldDB" id="A0A0V0RIC5"/>
<comment type="caution">
    <text evidence="2">The sequence shown here is derived from an EMBL/GenBank/DDBJ whole genome shotgun (WGS) entry which is preliminary data.</text>
</comment>
<evidence type="ECO:0000313" key="3">
    <source>
        <dbReference type="Proteomes" id="UP000054630"/>
    </source>
</evidence>
<dbReference type="EMBL" id="JYDL01000167">
    <property type="protein sequence ID" value="KRX14235.1"/>
    <property type="molecule type" value="Genomic_DNA"/>
</dbReference>
<evidence type="ECO:0000256" key="1">
    <source>
        <dbReference type="SAM" id="MobiDB-lite"/>
    </source>
</evidence>
<sequence length="153" mass="17211">MRCLTEKALAMIDCSKASVNHASVWNSSNTSRLMKKSSHSKPPHHRKDSAKQTEERATENCERFKKGWSGCLPRLHHCRRQLVRLSAVVVDLSSTYVCTHPVCKERKNLGGRVGNCKSAQQIHGPHRFGGHVVSTEVENGTEEYFFGQSTSQY</sequence>
<feature type="region of interest" description="Disordered" evidence="1">
    <location>
        <begin position="29"/>
        <end position="57"/>
    </location>
</feature>
<protein>
    <submittedName>
        <fullName evidence="2">Uncharacterized protein</fullName>
    </submittedName>
</protein>
<proteinExistence type="predicted"/>